<dbReference type="EMBL" id="CAJVRL010000064">
    <property type="protein sequence ID" value="CAG8955591.1"/>
    <property type="molecule type" value="Genomic_DNA"/>
</dbReference>
<evidence type="ECO:0000256" key="1">
    <source>
        <dbReference type="SAM" id="Phobius"/>
    </source>
</evidence>
<feature type="transmembrane region" description="Helical" evidence="1">
    <location>
        <begin position="325"/>
        <end position="344"/>
    </location>
</feature>
<reference evidence="2" key="1">
    <citation type="submission" date="2021-07" db="EMBL/GenBank/DDBJ databases">
        <authorList>
            <person name="Durling M."/>
        </authorList>
    </citation>
    <scope>NUCLEOTIDE SEQUENCE</scope>
</reference>
<dbReference type="PANTHER" id="PTHR37048:SF2">
    <property type="entry name" value="QUESTIONABLE PROTEIN"/>
    <property type="match status" value="1"/>
</dbReference>
<evidence type="ECO:0000313" key="2">
    <source>
        <dbReference type="EMBL" id="CAG8955591.1"/>
    </source>
</evidence>
<proteinExistence type="predicted"/>
<dbReference type="OrthoDB" id="3537171at2759"/>
<dbReference type="Proteomes" id="UP000696280">
    <property type="component" value="Unassembled WGS sequence"/>
</dbReference>
<keyword evidence="1" id="KW-0812">Transmembrane</keyword>
<organism evidence="2 3">
    <name type="scientific">Hymenoscyphus fraxineus</name>
    <dbReference type="NCBI Taxonomy" id="746836"/>
    <lineage>
        <taxon>Eukaryota</taxon>
        <taxon>Fungi</taxon>
        <taxon>Dikarya</taxon>
        <taxon>Ascomycota</taxon>
        <taxon>Pezizomycotina</taxon>
        <taxon>Leotiomycetes</taxon>
        <taxon>Helotiales</taxon>
        <taxon>Helotiaceae</taxon>
        <taxon>Hymenoscyphus</taxon>
    </lineage>
</organism>
<name>A0A9N9KYW7_9HELO</name>
<keyword evidence="1" id="KW-1133">Transmembrane helix</keyword>
<evidence type="ECO:0000313" key="3">
    <source>
        <dbReference type="Proteomes" id="UP000696280"/>
    </source>
</evidence>
<keyword evidence="1" id="KW-0472">Membrane</keyword>
<gene>
    <name evidence="2" type="ORF">HYFRA_00009545</name>
</gene>
<sequence length="346" mass="39261">MESVRQQININRPAPRAGDLCVGAIVWLAPKEISGEDIKCCCESHVSTPKELDYDGYNHPVVVLKISQRQGSRDHGDLVCVVACITSFDSCSLKRYMRKLNHRPHLKDSIPIFHSTSEPPEGHFTQLHLESGDLHKQSYVGTSHIYPVRRTSLQSFGRRGNVRAYKTRLTEEDYRLLMAQFELGAEDYESTDMVPQSAARRLKLLANPLSQPEETLSIAIFPPLPRIEPPRREPPPAISPAERARMWERYIEQRGYGTVTAPARQVQPPPAAPVYPSPVTNHTTYCRSQDYSTYQDPVRNYQQYTYQQQEQRHGRSGESSGADDWSGTAVAIAAFAVIGLITWWRW</sequence>
<dbReference type="PANTHER" id="PTHR37048">
    <property type="entry name" value="QUESTIONABLE PROTEIN"/>
    <property type="match status" value="1"/>
</dbReference>
<comment type="caution">
    <text evidence="2">The sequence shown here is derived from an EMBL/GenBank/DDBJ whole genome shotgun (WGS) entry which is preliminary data.</text>
</comment>
<dbReference type="AlphaFoldDB" id="A0A9N9KYW7"/>
<protein>
    <submittedName>
        <fullName evidence="2">Uncharacterized protein</fullName>
    </submittedName>
</protein>
<keyword evidence="3" id="KW-1185">Reference proteome</keyword>
<accession>A0A9N9KYW7</accession>